<evidence type="ECO:0000313" key="3">
    <source>
        <dbReference type="Proteomes" id="UP001138686"/>
    </source>
</evidence>
<dbReference type="EMBL" id="JAHWDP010000003">
    <property type="protein sequence ID" value="MBW2938267.1"/>
    <property type="molecule type" value="Genomic_DNA"/>
</dbReference>
<comment type="caution">
    <text evidence="2">The sequence shown here is derived from an EMBL/GenBank/DDBJ whole genome shotgun (WGS) entry which is preliminary data.</text>
</comment>
<gene>
    <name evidence="2" type="ORF">KXJ69_09130</name>
</gene>
<protein>
    <submittedName>
        <fullName evidence="2">Nuclear transport factor 2 family protein</fullName>
    </submittedName>
</protein>
<evidence type="ECO:0000256" key="1">
    <source>
        <dbReference type="SAM" id="SignalP"/>
    </source>
</evidence>
<accession>A0A9X1JZ80</accession>
<sequence>MKTSILYIFSVVFSVAYAQVDTNSELFQTLKAKDSLLFDRAFNYCEGQYLEVLISEDFEFYHDQSGIIESKQDFLNIMKEGICNPINETKSRRELVAGTLEVFPLYNNGKLYAALQKGTHRFFEKSNGGPEKAGSTALFSHLWKLENDQWKLLRVLSYNHH</sequence>
<feature type="chain" id="PRO_5040757775" evidence="1">
    <location>
        <begin position="19"/>
        <end position="161"/>
    </location>
</feature>
<reference evidence="2" key="1">
    <citation type="submission" date="2021-07" db="EMBL/GenBank/DDBJ databases">
        <title>Aureisphaera sp. CAU 1614 isolated from sea sediment.</title>
        <authorList>
            <person name="Kim W."/>
        </authorList>
    </citation>
    <scope>NUCLEOTIDE SEQUENCE</scope>
    <source>
        <strain evidence="2">CAU 1614</strain>
    </source>
</reference>
<feature type="signal peptide" evidence="1">
    <location>
        <begin position="1"/>
        <end position="18"/>
    </location>
</feature>
<organism evidence="2 3">
    <name type="scientific">Halomarinibacterium sedimenti</name>
    <dbReference type="NCBI Taxonomy" id="2857106"/>
    <lineage>
        <taxon>Bacteria</taxon>
        <taxon>Pseudomonadati</taxon>
        <taxon>Bacteroidota</taxon>
        <taxon>Flavobacteriia</taxon>
        <taxon>Flavobacteriales</taxon>
        <taxon>Flavobacteriaceae</taxon>
        <taxon>Halomarinibacterium</taxon>
    </lineage>
</organism>
<dbReference type="RefSeq" id="WP_219052783.1">
    <property type="nucleotide sequence ID" value="NZ_JAHWDP010000003.1"/>
</dbReference>
<proteinExistence type="predicted"/>
<keyword evidence="1" id="KW-0732">Signal</keyword>
<keyword evidence="3" id="KW-1185">Reference proteome</keyword>
<evidence type="ECO:0000313" key="2">
    <source>
        <dbReference type="EMBL" id="MBW2938267.1"/>
    </source>
</evidence>
<name>A0A9X1JZ80_9FLAO</name>
<dbReference type="AlphaFoldDB" id="A0A9X1JZ80"/>
<dbReference type="Proteomes" id="UP001138686">
    <property type="component" value="Unassembled WGS sequence"/>
</dbReference>